<evidence type="ECO:0000256" key="2">
    <source>
        <dbReference type="ARBA" id="ARBA00022630"/>
    </source>
</evidence>
<feature type="domain" description="FAD-binding" evidence="5">
    <location>
        <begin position="44"/>
        <end position="335"/>
    </location>
</feature>
<dbReference type="GO" id="GO:0071949">
    <property type="term" value="F:FAD binding"/>
    <property type="evidence" value="ECO:0007669"/>
    <property type="project" value="InterPro"/>
</dbReference>
<dbReference type="Gene3D" id="3.40.30.120">
    <property type="match status" value="1"/>
</dbReference>
<organism evidence="6 7">
    <name type="scientific">Pseudallescheria apiosperma</name>
    <name type="common">Scedosporium apiospermum</name>
    <dbReference type="NCBI Taxonomy" id="563466"/>
    <lineage>
        <taxon>Eukaryota</taxon>
        <taxon>Fungi</taxon>
        <taxon>Dikarya</taxon>
        <taxon>Ascomycota</taxon>
        <taxon>Pezizomycotina</taxon>
        <taxon>Sordariomycetes</taxon>
        <taxon>Hypocreomycetidae</taxon>
        <taxon>Microascales</taxon>
        <taxon>Microascaceae</taxon>
        <taxon>Scedosporium</taxon>
    </lineage>
</organism>
<feature type="domain" description="FAD-binding" evidence="5">
    <location>
        <begin position="340"/>
        <end position="379"/>
    </location>
</feature>
<dbReference type="KEGG" id="sapo:SAPIO_CDS2367"/>
<dbReference type="InterPro" id="IPR036188">
    <property type="entry name" value="FAD/NAD-bd_sf"/>
</dbReference>
<dbReference type="PANTHER" id="PTHR43004:SF19">
    <property type="entry name" value="BINDING MONOOXYGENASE, PUTATIVE (JCVI)-RELATED"/>
    <property type="match status" value="1"/>
</dbReference>
<dbReference type="EMBL" id="JOWA01000086">
    <property type="protein sequence ID" value="KEZ44981.1"/>
    <property type="molecule type" value="Genomic_DNA"/>
</dbReference>
<evidence type="ECO:0000256" key="1">
    <source>
        <dbReference type="ARBA" id="ARBA00001974"/>
    </source>
</evidence>
<dbReference type="Gene3D" id="3.50.50.60">
    <property type="entry name" value="FAD/NAD(P)-binding domain"/>
    <property type="match status" value="2"/>
</dbReference>
<protein>
    <recommendedName>
        <fullName evidence="5">FAD-binding domain-containing protein</fullName>
    </recommendedName>
</protein>
<keyword evidence="7" id="KW-1185">Reference proteome</keyword>
<dbReference type="PANTHER" id="PTHR43004">
    <property type="entry name" value="TRK SYSTEM POTASSIUM UPTAKE PROTEIN"/>
    <property type="match status" value="1"/>
</dbReference>
<evidence type="ECO:0000256" key="4">
    <source>
        <dbReference type="ARBA" id="ARBA00023002"/>
    </source>
</evidence>
<evidence type="ECO:0000313" key="6">
    <source>
        <dbReference type="EMBL" id="KEZ44981.1"/>
    </source>
</evidence>
<comment type="caution">
    <text evidence="6">The sequence shown here is derived from an EMBL/GenBank/DDBJ whole genome shotgun (WGS) entry which is preliminary data.</text>
</comment>
<dbReference type="OrthoDB" id="2690153at2759"/>
<evidence type="ECO:0000313" key="7">
    <source>
        <dbReference type="Proteomes" id="UP000028545"/>
    </source>
</evidence>
<dbReference type="GO" id="GO:0016709">
    <property type="term" value="F:oxidoreductase activity, acting on paired donors, with incorporation or reduction of molecular oxygen, NAD(P)H as one donor, and incorporation of one atom of oxygen"/>
    <property type="evidence" value="ECO:0007669"/>
    <property type="project" value="UniProtKB-ARBA"/>
</dbReference>
<dbReference type="PRINTS" id="PR00420">
    <property type="entry name" value="RNGMNOXGNASE"/>
</dbReference>
<dbReference type="AlphaFoldDB" id="A0A084GCB9"/>
<accession>A0A084GCB9</accession>
<reference evidence="6 7" key="1">
    <citation type="journal article" date="2014" name="Genome Announc.">
        <title>Draft genome sequence of the pathogenic fungus Scedosporium apiospermum.</title>
        <authorList>
            <person name="Vandeputte P."/>
            <person name="Ghamrawi S."/>
            <person name="Rechenmann M."/>
            <person name="Iltis A."/>
            <person name="Giraud S."/>
            <person name="Fleury M."/>
            <person name="Thornton C."/>
            <person name="Delhaes L."/>
            <person name="Meyer W."/>
            <person name="Papon N."/>
            <person name="Bouchara J.P."/>
        </authorList>
    </citation>
    <scope>NUCLEOTIDE SEQUENCE [LARGE SCALE GENOMIC DNA]</scope>
    <source>
        <strain evidence="6 7">IHEM 14462</strain>
    </source>
</reference>
<gene>
    <name evidence="6" type="ORF">SAPIO_CDS2367</name>
</gene>
<dbReference type="Proteomes" id="UP000028545">
    <property type="component" value="Unassembled WGS sequence"/>
</dbReference>
<dbReference type="OMA" id="STRVVHY"/>
<comment type="cofactor">
    <cofactor evidence="1">
        <name>FAD</name>
        <dbReference type="ChEBI" id="CHEBI:57692"/>
    </cofactor>
</comment>
<dbReference type="Pfam" id="PF21274">
    <property type="entry name" value="Rng_hyd_C"/>
    <property type="match status" value="1"/>
</dbReference>
<proteinExistence type="predicted"/>
<dbReference type="SUPFAM" id="SSF51905">
    <property type="entry name" value="FAD/NAD(P)-binding domain"/>
    <property type="match status" value="1"/>
</dbReference>
<dbReference type="Gene3D" id="3.30.9.10">
    <property type="entry name" value="D-Amino Acid Oxidase, subunit A, domain 2"/>
    <property type="match status" value="1"/>
</dbReference>
<dbReference type="GeneID" id="27721439"/>
<dbReference type="VEuPathDB" id="FungiDB:SAPIO_CDS2367"/>
<dbReference type="RefSeq" id="XP_016644780.1">
    <property type="nucleotide sequence ID" value="XM_016785404.1"/>
</dbReference>
<evidence type="ECO:0000256" key="3">
    <source>
        <dbReference type="ARBA" id="ARBA00022827"/>
    </source>
</evidence>
<dbReference type="InterPro" id="IPR002938">
    <property type="entry name" value="FAD-bd"/>
</dbReference>
<sequence>MATSNGHGAPRQVDDTIPLAQSKRTLFEFGEFDHSAIPLEKEEWPVIIVGSSMVGMTLGVLLGYHGIKSVSFDRHPSTAIHPRAALFLLRSVEIFRQLGLEDHFRENSALNFDLDAGMIIVEKLVGGKTLATMQESDPVKVAEVTPSVRLWLTQNMFEPLLRESAKDFGAVQEFKQTVVHYEELDDGVIVVVQDVSTKTYRKFKTKYLVSCDGNRSATRRKEGINWSGPGVVGEYISINFKADLTPYLGTRAKHGVTYISNTDIDAGFRLEDSGKAGFMIVSRAGEKDRFPPDSVSGREAKKYFKQASGIEDDIDIEVESISYWSVAGFNSDRFASKNGRDIHNLAWKLAYVIDGKATPRLLRTYNTERQPVVGATMTQAYSRLQNRVLRQKADEPELPDITCEIGYRYLSGAIVRGKYMPGEDQLWEDPYAPLTIAGSRFPHVALVDSADQTRRISSLDLVKTNFLMFAADPASLWVEAIKAIRPDIDAYILNESSTPWTDTEGKLRRVCKLEDGEALLVRPDGFIAWRAEKRDSGHSSALKGILRQILGV</sequence>
<evidence type="ECO:0000259" key="5">
    <source>
        <dbReference type="Pfam" id="PF01494"/>
    </source>
</evidence>
<keyword evidence="3" id="KW-0274">FAD</keyword>
<dbReference type="InterPro" id="IPR050641">
    <property type="entry name" value="RIFMO-like"/>
</dbReference>
<keyword evidence="4" id="KW-0560">Oxidoreductase</keyword>
<keyword evidence="2" id="KW-0285">Flavoprotein</keyword>
<dbReference type="HOGENOM" id="CLU_009665_14_2_1"/>
<dbReference type="Pfam" id="PF01494">
    <property type="entry name" value="FAD_binding_3"/>
    <property type="match status" value="2"/>
</dbReference>
<name>A0A084GCB9_PSEDA</name>